<dbReference type="RefSeq" id="WP_209811452.1">
    <property type="nucleotide sequence ID" value="NZ_JAGGKT010000011.1"/>
</dbReference>
<dbReference type="EMBL" id="JAGGKT010000011">
    <property type="protein sequence ID" value="MBP1933434.1"/>
    <property type="molecule type" value="Genomic_DNA"/>
</dbReference>
<sequence length="188" mass="21752">MKKKEFKMQLATNPILYQWVKENQMWLKNKPETLLYLMQHPDGLRYFKPGQSVDNEKIARNAHLFMSQMIQERNQKKEKKKAEPKEKKEPSTTKKKGLFDGLKNMFPQFAPPAVLPTQMKFPTLKPPARFMPGSRQAGNALPAAKPTKQQLRLPKIKVNRRKMMDTLSQTTEMLDVVAALMGKISNIK</sequence>
<proteinExistence type="predicted"/>
<organism evidence="2 3">
    <name type="scientific">Ammoniphilus resinae</name>
    <dbReference type="NCBI Taxonomy" id="861532"/>
    <lineage>
        <taxon>Bacteria</taxon>
        <taxon>Bacillati</taxon>
        <taxon>Bacillota</taxon>
        <taxon>Bacilli</taxon>
        <taxon>Bacillales</taxon>
        <taxon>Paenibacillaceae</taxon>
        <taxon>Aneurinibacillus group</taxon>
        <taxon>Ammoniphilus</taxon>
    </lineage>
</organism>
<accession>A0ABS4GT56</accession>
<dbReference type="Proteomes" id="UP001519343">
    <property type="component" value="Unassembled WGS sequence"/>
</dbReference>
<evidence type="ECO:0000313" key="3">
    <source>
        <dbReference type="Proteomes" id="UP001519343"/>
    </source>
</evidence>
<reference evidence="2 3" key="1">
    <citation type="submission" date="2021-03" db="EMBL/GenBank/DDBJ databases">
        <title>Genomic Encyclopedia of Type Strains, Phase IV (KMG-IV): sequencing the most valuable type-strain genomes for metagenomic binning, comparative biology and taxonomic classification.</title>
        <authorList>
            <person name="Goeker M."/>
        </authorList>
    </citation>
    <scope>NUCLEOTIDE SEQUENCE [LARGE SCALE GENOMIC DNA]</scope>
    <source>
        <strain evidence="2 3">DSM 24738</strain>
    </source>
</reference>
<name>A0ABS4GT56_9BACL</name>
<gene>
    <name evidence="2" type="ORF">J2Z37_003447</name>
</gene>
<keyword evidence="3" id="KW-1185">Reference proteome</keyword>
<evidence type="ECO:0000313" key="2">
    <source>
        <dbReference type="EMBL" id="MBP1933434.1"/>
    </source>
</evidence>
<comment type="caution">
    <text evidence="2">The sequence shown here is derived from an EMBL/GenBank/DDBJ whole genome shotgun (WGS) entry which is preliminary data.</text>
</comment>
<feature type="region of interest" description="Disordered" evidence="1">
    <location>
        <begin position="72"/>
        <end position="97"/>
    </location>
</feature>
<protein>
    <submittedName>
        <fullName evidence="2">Uncharacterized protein</fullName>
    </submittedName>
</protein>
<feature type="compositionally biased region" description="Basic and acidic residues" evidence="1">
    <location>
        <begin position="80"/>
        <end position="92"/>
    </location>
</feature>
<evidence type="ECO:0000256" key="1">
    <source>
        <dbReference type="SAM" id="MobiDB-lite"/>
    </source>
</evidence>